<gene>
    <name evidence="3" type="ORF">AM593_00805</name>
</gene>
<feature type="non-terminal residue" evidence="3">
    <location>
        <position position="1"/>
    </location>
</feature>
<name>A0A3R5SQP4_MYTGA</name>
<organism evidence="3 4">
    <name type="scientific">Mytilus galloprovincialis</name>
    <name type="common">Mediterranean mussel</name>
    <dbReference type="NCBI Taxonomy" id="29158"/>
    <lineage>
        <taxon>Eukaryota</taxon>
        <taxon>Metazoa</taxon>
        <taxon>Spiralia</taxon>
        <taxon>Lophotrochozoa</taxon>
        <taxon>Mollusca</taxon>
        <taxon>Bivalvia</taxon>
        <taxon>Autobranchia</taxon>
        <taxon>Pteriomorphia</taxon>
        <taxon>Mytilida</taxon>
        <taxon>Mytiloidea</taxon>
        <taxon>Mytilidae</taxon>
        <taxon>Mytilinae</taxon>
        <taxon>Mytilus</taxon>
    </lineage>
</organism>
<dbReference type="InterPro" id="IPR017279">
    <property type="entry name" value="Tol-interleuk_rcpt_adapt_Tirap"/>
</dbReference>
<feature type="domain" description="TIR" evidence="2">
    <location>
        <begin position="11"/>
        <end position="163"/>
    </location>
</feature>
<feature type="compositionally biased region" description="Polar residues" evidence="1">
    <location>
        <begin position="352"/>
        <end position="368"/>
    </location>
</feature>
<feature type="region of interest" description="Disordered" evidence="1">
    <location>
        <begin position="339"/>
        <end position="394"/>
    </location>
</feature>
<evidence type="ECO:0000313" key="3">
    <source>
        <dbReference type="EMBL" id="OPL21466.1"/>
    </source>
</evidence>
<dbReference type="AlphaFoldDB" id="A0A3R5SQP4"/>
<feature type="non-terminal residue" evidence="3">
    <location>
        <position position="422"/>
    </location>
</feature>
<dbReference type="GO" id="GO:0005737">
    <property type="term" value="C:cytoplasm"/>
    <property type="evidence" value="ECO:0007669"/>
    <property type="project" value="TreeGrafter"/>
</dbReference>
<evidence type="ECO:0000256" key="1">
    <source>
        <dbReference type="SAM" id="MobiDB-lite"/>
    </source>
</evidence>
<dbReference type="PROSITE" id="PS50104">
    <property type="entry name" value="TIR"/>
    <property type="match status" value="1"/>
</dbReference>
<feature type="compositionally biased region" description="Polar residues" evidence="1">
    <location>
        <begin position="234"/>
        <end position="272"/>
    </location>
</feature>
<dbReference type="GO" id="GO:2000343">
    <property type="term" value="P:positive regulation of chemokine (C-X-C motif) ligand 2 production"/>
    <property type="evidence" value="ECO:0007669"/>
    <property type="project" value="TreeGrafter"/>
</dbReference>
<dbReference type="Pfam" id="PF13676">
    <property type="entry name" value="TIR_2"/>
    <property type="match status" value="1"/>
</dbReference>
<dbReference type="GO" id="GO:0032760">
    <property type="term" value="P:positive regulation of tumor necrosis factor production"/>
    <property type="evidence" value="ECO:0007669"/>
    <property type="project" value="TreeGrafter"/>
</dbReference>
<dbReference type="InterPro" id="IPR035897">
    <property type="entry name" value="Toll_tir_struct_dom_sf"/>
</dbReference>
<evidence type="ECO:0000313" key="4">
    <source>
        <dbReference type="Proteomes" id="UP000266721"/>
    </source>
</evidence>
<dbReference type="Proteomes" id="UP000266721">
    <property type="component" value="Unassembled WGS sequence"/>
</dbReference>
<keyword evidence="4" id="KW-1185">Reference proteome</keyword>
<proteinExistence type="predicted"/>
<dbReference type="GO" id="GO:0043123">
    <property type="term" value="P:positive regulation of canonical NF-kappaB signal transduction"/>
    <property type="evidence" value="ECO:0007669"/>
    <property type="project" value="TreeGrafter"/>
</dbReference>
<dbReference type="PANTHER" id="PTHR22662">
    <property type="entry name" value="TIRAP"/>
    <property type="match status" value="1"/>
</dbReference>
<dbReference type="InterPro" id="IPR000157">
    <property type="entry name" value="TIR_dom"/>
</dbReference>
<evidence type="ECO:0000259" key="2">
    <source>
        <dbReference type="PROSITE" id="PS50104"/>
    </source>
</evidence>
<accession>A0A3R5SQP4</accession>
<dbReference type="GO" id="GO:0035662">
    <property type="term" value="F:Toll-like receptor 4 binding"/>
    <property type="evidence" value="ECO:0007669"/>
    <property type="project" value="TreeGrafter"/>
</dbReference>
<protein>
    <recommendedName>
        <fullName evidence="2">TIR domain-containing protein</fullName>
    </recommendedName>
</protein>
<dbReference type="EMBL" id="KV591391">
    <property type="protein sequence ID" value="OPL21466.1"/>
    <property type="molecule type" value="Genomic_DNA"/>
</dbReference>
<dbReference type="GO" id="GO:0034142">
    <property type="term" value="P:toll-like receptor 4 signaling pathway"/>
    <property type="evidence" value="ECO:0007669"/>
    <property type="project" value="TreeGrafter"/>
</dbReference>
<dbReference type="Gene3D" id="3.40.50.10140">
    <property type="entry name" value="Toll/interleukin-1 receptor homology (TIR) domain"/>
    <property type="match status" value="1"/>
</dbReference>
<reference evidence="3 4" key="1">
    <citation type="journal article" date="2016" name="PLoS ONE">
        <title>A First Insight into the Genome of the Filter-Feeder Mussel Mytilus galloprovincialis.</title>
        <authorList>
            <person name="Murgarella M."/>
            <person name="Puiu D."/>
            <person name="Novoa B."/>
            <person name="Figueras A."/>
            <person name="Posada D."/>
            <person name="Canchaya C."/>
        </authorList>
    </citation>
    <scope>NUCLEOTIDE SEQUENCE [LARGE SCALE GENOMIC DNA]</scope>
    <source>
        <tissue evidence="3">Muscle</tissue>
    </source>
</reference>
<dbReference type="SUPFAM" id="SSF52200">
    <property type="entry name" value="Toll/Interleukin receptor TIR domain"/>
    <property type="match status" value="1"/>
</dbReference>
<feature type="region of interest" description="Disordered" evidence="1">
    <location>
        <begin position="197"/>
        <end position="272"/>
    </location>
</feature>
<sequence>MMADVLLERGYSYHAMFIYNKPRLKNNRHRNQDFQVSFDVVKFAVNKLASWGFRQTYYHDRDALPGSNIFSEFFDTVKASRFTVVVLTRGFLNDCWGKYKSQAAFAKLLEEQKSRRFIAMYIDLQDQQIPDEFNTMVSLCFNANWQSDDEEWEKFKMLLNNVTQAVQDTGPDCFPVTQTNSGSQNAILTSTGNLQHTRGGLTGNSPLVGLQETNPPNYPRANSIIETDAGPQDTPETTDNLQPVSPNTTNRSNNGNPSNQRSGGFSVTQSNDRSVIYRRNSTNGLNSNNSGTIAQALVSTSTVQIYDDRAQAVASASTTMQTAGTSNQTVAANSTLMRTSARREPPDGAATLTYSPPITMHSSDTNLKNRVGRDNGNEDDLSSSDVEPDNNGRSISIDNQVSVYWCTFFGKNIIVSYHLVKS</sequence>
<dbReference type="GO" id="GO:0035663">
    <property type="term" value="F:Toll-like receptor 2 binding"/>
    <property type="evidence" value="ECO:0007669"/>
    <property type="project" value="TreeGrafter"/>
</dbReference>
<feature type="compositionally biased region" description="Acidic residues" evidence="1">
    <location>
        <begin position="377"/>
        <end position="388"/>
    </location>
</feature>
<dbReference type="PANTHER" id="PTHR22662:SF0">
    <property type="entry name" value="TOLL_INTERLEUKIN-1 RECEPTOR DOMAIN-CONTAINING ADAPTER PROTEIN"/>
    <property type="match status" value="1"/>
</dbReference>
<dbReference type="GO" id="GO:0005886">
    <property type="term" value="C:plasma membrane"/>
    <property type="evidence" value="ECO:0007669"/>
    <property type="project" value="TreeGrafter"/>
</dbReference>